<dbReference type="AlphaFoldDB" id="A0AAD7C644"/>
<reference evidence="3" key="1">
    <citation type="submission" date="2023-03" db="EMBL/GenBank/DDBJ databases">
        <title>Massive genome expansion in bonnet fungi (Mycena s.s.) driven by repeated elements and novel gene families across ecological guilds.</title>
        <authorList>
            <consortium name="Lawrence Berkeley National Laboratory"/>
            <person name="Harder C.B."/>
            <person name="Miyauchi S."/>
            <person name="Viragh M."/>
            <person name="Kuo A."/>
            <person name="Thoen E."/>
            <person name="Andreopoulos B."/>
            <person name="Lu D."/>
            <person name="Skrede I."/>
            <person name="Drula E."/>
            <person name="Henrissat B."/>
            <person name="Morin E."/>
            <person name="Kohler A."/>
            <person name="Barry K."/>
            <person name="LaButti K."/>
            <person name="Morin E."/>
            <person name="Salamov A."/>
            <person name="Lipzen A."/>
            <person name="Mereny Z."/>
            <person name="Hegedus B."/>
            <person name="Baldrian P."/>
            <person name="Stursova M."/>
            <person name="Weitz H."/>
            <person name="Taylor A."/>
            <person name="Grigoriev I.V."/>
            <person name="Nagy L.G."/>
            <person name="Martin F."/>
            <person name="Kauserud H."/>
        </authorList>
    </citation>
    <scope>NUCLEOTIDE SEQUENCE</scope>
    <source>
        <strain evidence="3">9284</strain>
    </source>
</reference>
<feature type="transmembrane region" description="Helical" evidence="1">
    <location>
        <begin position="350"/>
        <end position="374"/>
    </location>
</feature>
<gene>
    <name evidence="3" type="ORF">FB45DRAFT_1055662</name>
</gene>
<keyword evidence="1" id="KW-0812">Transmembrane</keyword>
<dbReference type="PANTHER" id="PTHR35043:SF7">
    <property type="entry name" value="TRANSCRIPTION FACTOR DOMAIN-CONTAINING PROTEIN"/>
    <property type="match status" value="1"/>
</dbReference>
<name>A0AAD7C644_9AGAR</name>
<feature type="transmembrane region" description="Helical" evidence="1">
    <location>
        <begin position="284"/>
        <end position="304"/>
    </location>
</feature>
<feature type="chain" id="PRO_5041920314" evidence="2">
    <location>
        <begin position="16"/>
        <end position="396"/>
    </location>
</feature>
<organism evidence="3 4">
    <name type="scientific">Roridomyces roridus</name>
    <dbReference type="NCBI Taxonomy" id="1738132"/>
    <lineage>
        <taxon>Eukaryota</taxon>
        <taxon>Fungi</taxon>
        <taxon>Dikarya</taxon>
        <taxon>Basidiomycota</taxon>
        <taxon>Agaricomycotina</taxon>
        <taxon>Agaricomycetes</taxon>
        <taxon>Agaricomycetidae</taxon>
        <taxon>Agaricales</taxon>
        <taxon>Marasmiineae</taxon>
        <taxon>Mycenaceae</taxon>
        <taxon>Roridomyces</taxon>
    </lineage>
</organism>
<feature type="transmembrane region" description="Helical" evidence="1">
    <location>
        <begin position="78"/>
        <end position="100"/>
    </location>
</feature>
<keyword evidence="2" id="KW-0732">Signal</keyword>
<feature type="transmembrane region" description="Helical" evidence="1">
    <location>
        <begin position="191"/>
        <end position="209"/>
    </location>
</feature>
<dbReference type="EMBL" id="JARKIF010000005">
    <property type="protein sequence ID" value="KAJ7639576.1"/>
    <property type="molecule type" value="Genomic_DNA"/>
</dbReference>
<sequence>MLFLLILTHILSSTAAPLADPHRRSDDSCKDIDNCRTLYGILWGCVITIFAFTWVSVHPNVPPPHQSAIALFWRKLKMMLIAIIAPEIMVGFAARQFFAARELSQEFNFSKTHGFLFAMGGFVDPSGYVVVTKKQLEDKEMLEAIRRIDAEDIMDKSKGDAFSKGVALVQGLWFTTQCLARVHQHLVVTELEVATMAFAAMNVFTWILWWNKPLGVERQIVVGAPRPPTELPPRTELSLLDRFSTALLGNSREEDFDESGLTSLPDFWSLAIADGEHMTSVHVLVRWIIPILSGLIFGAIHCAAWQDDFPTTAEKWLWRVSSLAVTSIPVIMITLGLLGPQVPDELNELLGIFFLILTIPYVAARLLLIALPFAALRSLPASAFVDVNWSMYIPHL</sequence>
<dbReference type="PANTHER" id="PTHR35043">
    <property type="entry name" value="TRANSCRIPTION FACTOR DOMAIN-CONTAINING PROTEIN"/>
    <property type="match status" value="1"/>
</dbReference>
<feature type="transmembrane region" description="Helical" evidence="1">
    <location>
        <begin position="316"/>
        <end position="338"/>
    </location>
</feature>
<comment type="caution">
    <text evidence="3">The sequence shown here is derived from an EMBL/GenBank/DDBJ whole genome shotgun (WGS) entry which is preliminary data.</text>
</comment>
<keyword evidence="1" id="KW-1133">Transmembrane helix</keyword>
<dbReference type="Proteomes" id="UP001221142">
    <property type="component" value="Unassembled WGS sequence"/>
</dbReference>
<feature type="signal peptide" evidence="2">
    <location>
        <begin position="1"/>
        <end position="15"/>
    </location>
</feature>
<evidence type="ECO:0000313" key="4">
    <source>
        <dbReference type="Proteomes" id="UP001221142"/>
    </source>
</evidence>
<proteinExistence type="predicted"/>
<accession>A0AAD7C644</accession>
<evidence type="ECO:0000256" key="1">
    <source>
        <dbReference type="SAM" id="Phobius"/>
    </source>
</evidence>
<evidence type="ECO:0000256" key="2">
    <source>
        <dbReference type="SAM" id="SignalP"/>
    </source>
</evidence>
<evidence type="ECO:0000313" key="3">
    <source>
        <dbReference type="EMBL" id="KAJ7639576.1"/>
    </source>
</evidence>
<keyword evidence="4" id="KW-1185">Reference proteome</keyword>
<keyword evidence="1" id="KW-0472">Membrane</keyword>
<protein>
    <submittedName>
        <fullName evidence="3">Uncharacterized protein</fullName>
    </submittedName>
</protein>
<feature type="transmembrane region" description="Helical" evidence="1">
    <location>
        <begin position="39"/>
        <end position="57"/>
    </location>
</feature>